<evidence type="ECO:0000313" key="2">
    <source>
        <dbReference type="Proteomes" id="UP000799302"/>
    </source>
</evidence>
<dbReference type="InterPro" id="IPR017853">
    <property type="entry name" value="GH"/>
</dbReference>
<name>A0A6A6UN99_9PEZI</name>
<dbReference type="EMBL" id="MU004231">
    <property type="protein sequence ID" value="KAF2673755.1"/>
    <property type="molecule type" value="Genomic_DNA"/>
</dbReference>
<dbReference type="Proteomes" id="UP000799302">
    <property type="component" value="Unassembled WGS sequence"/>
</dbReference>
<reference evidence="1" key="1">
    <citation type="journal article" date="2020" name="Stud. Mycol.">
        <title>101 Dothideomycetes genomes: a test case for predicting lifestyles and emergence of pathogens.</title>
        <authorList>
            <person name="Haridas S."/>
            <person name="Albert R."/>
            <person name="Binder M."/>
            <person name="Bloem J."/>
            <person name="Labutti K."/>
            <person name="Salamov A."/>
            <person name="Andreopoulos B."/>
            <person name="Baker S."/>
            <person name="Barry K."/>
            <person name="Bills G."/>
            <person name="Bluhm B."/>
            <person name="Cannon C."/>
            <person name="Castanera R."/>
            <person name="Culley D."/>
            <person name="Daum C."/>
            <person name="Ezra D."/>
            <person name="Gonzalez J."/>
            <person name="Henrissat B."/>
            <person name="Kuo A."/>
            <person name="Liang C."/>
            <person name="Lipzen A."/>
            <person name="Lutzoni F."/>
            <person name="Magnuson J."/>
            <person name="Mondo S."/>
            <person name="Nolan M."/>
            <person name="Ohm R."/>
            <person name="Pangilinan J."/>
            <person name="Park H.-J."/>
            <person name="Ramirez L."/>
            <person name="Alfaro M."/>
            <person name="Sun H."/>
            <person name="Tritt A."/>
            <person name="Yoshinaga Y."/>
            <person name="Zwiers L.-H."/>
            <person name="Turgeon B."/>
            <person name="Goodwin S."/>
            <person name="Spatafora J."/>
            <person name="Crous P."/>
            <person name="Grigoriev I."/>
        </authorList>
    </citation>
    <scope>NUCLEOTIDE SEQUENCE</scope>
    <source>
        <strain evidence="1">CBS 115976</strain>
    </source>
</reference>
<feature type="non-terminal residue" evidence="1">
    <location>
        <position position="1"/>
    </location>
</feature>
<dbReference type="AlphaFoldDB" id="A0A6A6UN99"/>
<sequence>TWCGKAYKANDRAFDPQGRFPEPPARGNDQLDLRIYPRHNIYLSNDQWGGFVVDAIISRTHGSHYCNQFGNAQLDVAAGIRVNTVIFRADTGQTVVERVDVPINATGVEAHFSLADFEPRMEPYEIVLRTNILRCAQTYQAKTLLYRLPARSDAGNVVRIDNKYGGIAVSNPPWNRPAEWKPLMPVSFYVDWGSWLVAGPERLEYYAEQGYNVIHPVPGGGDLPWGQNYTRYDNFIQAAEKLGMYVMYDMRWSYKNLPLVTEQIKRYSQSPSIISWYTGDEPDGNGDPLDATTKSYDTIKALDPYKPVSLVLNCANYHFKEYSAGADIILTDPYPVAINATFSTIYNTPCNETYGDCGCDGCRGDVSDVSNRIEKYKYYQRNLGGEAGTKVIWGVPQAFGGSEYWSRPPTHQEEGVMAMLFLNHGAKGLVSWNWPTTDEIRALTSGLAKALTAREVTDFLLFSAPTQLTISSTFDATAWRIGKQIM</sequence>
<evidence type="ECO:0008006" key="3">
    <source>
        <dbReference type="Google" id="ProtNLM"/>
    </source>
</evidence>
<dbReference type="Gene3D" id="3.20.20.80">
    <property type="entry name" value="Glycosidases"/>
    <property type="match status" value="1"/>
</dbReference>
<gene>
    <name evidence="1" type="ORF">BT63DRAFT_365206</name>
</gene>
<feature type="non-terminal residue" evidence="1">
    <location>
        <position position="486"/>
    </location>
</feature>
<dbReference type="SUPFAM" id="SSF51445">
    <property type="entry name" value="(Trans)glycosidases"/>
    <property type="match status" value="1"/>
</dbReference>
<organism evidence="1 2">
    <name type="scientific">Microthyrium microscopicum</name>
    <dbReference type="NCBI Taxonomy" id="703497"/>
    <lineage>
        <taxon>Eukaryota</taxon>
        <taxon>Fungi</taxon>
        <taxon>Dikarya</taxon>
        <taxon>Ascomycota</taxon>
        <taxon>Pezizomycotina</taxon>
        <taxon>Dothideomycetes</taxon>
        <taxon>Dothideomycetes incertae sedis</taxon>
        <taxon>Microthyriales</taxon>
        <taxon>Microthyriaceae</taxon>
        <taxon>Microthyrium</taxon>
    </lineage>
</organism>
<dbReference type="OrthoDB" id="2338662at2759"/>
<evidence type="ECO:0000313" key="1">
    <source>
        <dbReference type="EMBL" id="KAF2673755.1"/>
    </source>
</evidence>
<proteinExistence type="predicted"/>
<accession>A0A6A6UN99</accession>
<protein>
    <recommendedName>
        <fullName evidence="3">Glycoside hydrolase</fullName>
    </recommendedName>
</protein>
<keyword evidence="2" id="KW-1185">Reference proteome</keyword>